<keyword evidence="1" id="KW-1133">Transmembrane helix</keyword>
<dbReference type="EMBL" id="MN739900">
    <property type="protein sequence ID" value="QHT76722.1"/>
    <property type="molecule type" value="Genomic_DNA"/>
</dbReference>
<evidence type="ECO:0000313" key="2">
    <source>
        <dbReference type="EMBL" id="QHT76722.1"/>
    </source>
</evidence>
<accession>A0A6C0H814</accession>
<organism evidence="2">
    <name type="scientific">viral metagenome</name>
    <dbReference type="NCBI Taxonomy" id="1070528"/>
    <lineage>
        <taxon>unclassified sequences</taxon>
        <taxon>metagenomes</taxon>
        <taxon>organismal metagenomes</taxon>
    </lineage>
</organism>
<name>A0A6C0H814_9ZZZZ</name>
<keyword evidence="1" id="KW-0812">Transmembrane</keyword>
<reference evidence="2" key="1">
    <citation type="journal article" date="2020" name="Nature">
        <title>Giant virus diversity and host interactions through global metagenomics.</title>
        <authorList>
            <person name="Schulz F."/>
            <person name="Roux S."/>
            <person name="Paez-Espino D."/>
            <person name="Jungbluth S."/>
            <person name="Walsh D.A."/>
            <person name="Denef V.J."/>
            <person name="McMahon K.D."/>
            <person name="Konstantinidis K.T."/>
            <person name="Eloe-Fadrosh E.A."/>
            <person name="Kyrpides N.C."/>
            <person name="Woyke T."/>
        </authorList>
    </citation>
    <scope>NUCLEOTIDE SEQUENCE</scope>
    <source>
        <strain evidence="2">GVMAG-M-3300023179-82</strain>
    </source>
</reference>
<evidence type="ECO:0000256" key="1">
    <source>
        <dbReference type="SAM" id="Phobius"/>
    </source>
</evidence>
<dbReference type="AlphaFoldDB" id="A0A6C0H814"/>
<keyword evidence="1" id="KW-0472">Membrane</keyword>
<protein>
    <submittedName>
        <fullName evidence="2">Uncharacterized protein</fullName>
    </submittedName>
</protein>
<feature type="transmembrane region" description="Helical" evidence="1">
    <location>
        <begin position="12"/>
        <end position="30"/>
    </location>
</feature>
<sequence>MNIFISARIIVYYNLLKILIIIIAIIIKISEKL</sequence>
<proteinExistence type="predicted"/>